<organism evidence="2 3">
    <name type="scientific">Austropuccinia psidii MF-1</name>
    <dbReference type="NCBI Taxonomy" id="1389203"/>
    <lineage>
        <taxon>Eukaryota</taxon>
        <taxon>Fungi</taxon>
        <taxon>Dikarya</taxon>
        <taxon>Basidiomycota</taxon>
        <taxon>Pucciniomycotina</taxon>
        <taxon>Pucciniomycetes</taxon>
        <taxon>Pucciniales</taxon>
        <taxon>Sphaerophragmiaceae</taxon>
        <taxon>Austropuccinia</taxon>
    </lineage>
</organism>
<comment type="caution">
    <text evidence="2">The sequence shown here is derived from an EMBL/GenBank/DDBJ whole genome shotgun (WGS) entry which is preliminary data.</text>
</comment>
<dbReference type="EMBL" id="AVOT02008384">
    <property type="protein sequence ID" value="MBW0485904.1"/>
    <property type="molecule type" value="Genomic_DNA"/>
</dbReference>
<evidence type="ECO:0000313" key="3">
    <source>
        <dbReference type="Proteomes" id="UP000765509"/>
    </source>
</evidence>
<dbReference type="AlphaFoldDB" id="A0A9Q3H0U2"/>
<evidence type="ECO:0000313" key="2">
    <source>
        <dbReference type="EMBL" id="MBW0485904.1"/>
    </source>
</evidence>
<feature type="region of interest" description="Disordered" evidence="1">
    <location>
        <begin position="83"/>
        <end position="116"/>
    </location>
</feature>
<reference evidence="2" key="1">
    <citation type="submission" date="2021-03" db="EMBL/GenBank/DDBJ databases">
        <title>Draft genome sequence of rust myrtle Austropuccinia psidii MF-1, a brazilian biotype.</title>
        <authorList>
            <person name="Quecine M.C."/>
            <person name="Pachon D.M.R."/>
            <person name="Bonatelli M.L."/>
            <person name="Correr F.H."/>
            <person name="Franceschini L.M."/>
            <person name="Leite T.F."/>
            <person name="Margarido G.R.A."/>
            <person name="Almeida C.A."/>
            <person name="Ferrarezi J.A."/>
            <person name="Labate C.A."/>
        </authorList>
    </citation>
    <scope>NUCLEOTIDE SEQUENCE</scope>
    <source>
        <strain evidence="2">MF-1</strain>
    </source>
</reference>
<accession>A0A9Q3H0U2</accession>
<sequence>MISPRRYFLISILHKRTPHTNTPNILLKTPVESSMNVSGLHIDQYFHMPPPSFINIPGITVSSITNPTVTWFGNEYPPHPCSYFLNTSSTPSDDQTSRSNSSPENKPMVNIPPLTERSGFISSRNIVNF</sequence>
<feature type="compositionally biased region" description="Polar residues" evidence="1">
    <location>
        <begin position="84"/>
        <end position="104"/>
    </location>
</feature>
<keyword evidence="3" id="KW-1185">Reference proteome</keyword>
<protein>
    <submittedName>
        <fullName evidence="2">Uncharacterized protein</fullName>
    </submittedName>
</protein>
<dbReference type="Proteomes" id="UP000765509">
    <property type="component" value="Unassembled WGS sequence"/>
</dbReference>
<name>A0A9Q3H0U2_9BASI</name>
<evidence type="ECO:0000256" key="1">
    <source>
        <dbReference type="SAM" id="MobiDB-lite"/>
    </source>
</evidence>
<proteinExistence type="predicted"/>
<gene>
    <name evidence="2" type="ORF">O181_025619</name>
</gene>